<keyword evidence="3" id="KW-0813">Transport</keyword>
<evidence type="ECO:0000256" key="3">
    <source>
        <dbReference type="ARBA" id="ARBA00022448"/>
    </source>
</evidence>
<feature type="transmembrane region" description="Helical" evidence="8">
    <location>
        <begin position="74"/>
        <end position="94"/>
    </location>
</feature>
<dbReference type="PROSITE" id="PS50283">
    <property type="entry name" value="NA_SOLUT_SYMP_3"/>
    <property type="match status" value="1"/>
</dbReference>
<dbReference type="PANTHER" id="PTHR48086">
    <property type="entry name" value="SODIUM/PROLINE SYMPORTER-RELATED"/>
    <property type="match status" value="1"/>
</dbReference>
<feature type="transmembrane region" description="Helical" evidence="8">
    <location>
        <begin position="358"/>
        <end position="378"/>
    </location>
</feature>
<feature type="transmembrane region" description="Helical" evidence="8">
    <location>
        <begin position="218"/>
        <end position="240"/>
    </location>
</feature>
<keyword evidence="10" id="KW-1185">Reference proteome</keyword>
<feature type="transmembrane region" description="Helical" evidence="8">
    <location>
        <begin position="410"/>
        <end position="429"/>
    </location>
</feature>
<dbReference type="PANTHER" id="PTHR48086:SF7">
    <property type="entry name" value="SODIUM-SOLUTE SYMPORTER-RELATED"/>
    <property type="match status" value="1"/>
</dbReference>
<dbReference type="Gene3D" id="1.20.1730.10">
    <property type="entry name" value="Sodium/glucose cotransporter"/>
    <property type="match status" value="1"/>
</dbReference>
<dbReference type="CDD" id="cd10322">
    <property type="entry name" value="SLC5sbd"/>
    <property type="match status" value="1"/>
</dbReference>
<feature type="transmembrane region" description="Helical" evidence="8">
    <location>
        <begin position="384"/>
        <end position="403"/>
    </location>
</feature>
<dbReference type="InterPro" id="IPR050277">
    <property type="entry name" value="Sodium:Solute_Symporter"/>
</dbReference>
<sequence length="478" mass="50589">MNTVHVTILILYLVGLVATGLWFSRTKKISTGDDFIFAGRQLPTIVMVGTLVATWVGSGTIIGGASFVYSYGPLASLIFFAGTPLGILVLYALARRIRVSGSYTVPQILEMRFGISVRMLAAAITILAYVGIVAYQFTGGGSIISLVTGLTPGQGAIIATLIITFLALGGGLKSVAWSDFFSAAIIVTGLLIAVPIVLGRTDGFTGWWEDLPTEATTLSGGLSALALLGYFLPTFLLIIADQNMYQRLGASRDPASARRAMAGMFFASFLIYFPVIVLATAAITLMPDAEPGDAVLGLASAGLMPTVLGGLILASALAFIITTGSSFLLSVGSNIVYDGFARFTRGGLSDRSRLLIHRITILVIAALAYVLGTFFPTVLELQMYSYTVYGVALVPPLMAAFFWRRATTAGVLSSMILGVIVTILWEQLADSELNAVIVSLPVAVIALLVVSLLTTPRAEALPDELAEPDPEIDPQKER</sequence>
<evidence type="ECO:0000256" key="1">
    <source>
        <dbReference type="ARBA" id="ARBA00004141"/>
    </source>
</evidence>
<feature type="transmembrane region" description="Helical" evidence="8">
    <location>
        <begin position="180"/>
        <end position="198"/>
    </location>
</feature>
<gene>
    <name evidence="9" type="ORF">HNR09_001388</name>
</gene>
<evidence type="ECO:0000313" key="10">
    <source>
        <dbReference type="Proteomes" id="UP000535437"/>
    </source>
</evidence>
<protein>
    <submittedName>
        <fullName evidence="9">SSS family solute:Na+ symporter</fullName>
    </submittedName>
</protein>
<dbReference type="InterPro" id="IPR001734">
    <property type="entry name" value="Na/solute_symporter"/>
</dbReference>
<comment type="subcellular location">
    <subcellularLocation>
        <location evidence="1">Membrane</location>
        <topology evidence="1">Multi-pass membrane protein</topology>
    </subcellularLocation>
</comment>
<feature type="transmembrane region" description="Helical" evidence="8">
    <location>
        <begin position="143"/>
        <end position="168"/>
    </location>
</feature>
<name>A0A7Z0KBU2_9MICC</name>
<keyword evidence="4 8" id="KW-0812">Transmembrane</keyword>
<dbReference type="Proteomes" id="UP000535437">
    <property type="component" value="Unassembled WGS sequence"/>
</dbReference>
<accession>A0A7Z0KBU2</accession>
<evidence type="ECO:0000256" key="2">
    <source>
        <dbReference type="ARBA" id="ARBA00006434"/>
    </source>
</evidence>
<evidence type="ECO:0000256" key="8">
    <source>
        <dbReference type="SAM" id="Phobius"/>
    </source>
</evidence>
<comment type="caution">
    <text evidence="9">The sequence shown here is derived from an EMBL/GenBank/DDBJ whole genome shotgun (WGS) entry which is preliminary data.</text>
</comment>
<evidence type="ECO:0000256" key="5">
    <source>
        <dbReference type="ARBA" id="ARBA00022989"/>
    </source>
</evidence>
<dbReference type="AlphaFoldDB" id="A0A7Z0KBU2"/>
<dbReference type="RefSeq" id="WP_179541385.1">
    <property type="nucleotide sequence ID" value="NZ_BAAALL010000002.1"/>
</dbReference>
<dbReference type="GO" id="GO:0005886">
    <property type="term" value="C:plasma membrane"/>
    <property type="evidence" value="ECO:0007669"/>
    <property type="project" value="TreeGrafter"/>
</dbReference>
<proteinExistence type="inferred from homology"/>
<feature type="transmembrane region" description="Helical" evidence="8">
    <location>
        <begin position="306"/>
        <end position="337"/>
    </location>
</feature>
<dbReference type="InterPro" id="IPR038377">
    <property type="entry name" value="Na/Glc_symporter_sf"/>
</dbReference>
<keyword evidence="5 8" id="KW-1133">Transmembrane helix</keyword>
<evidence type="ECO:0000313" key="9">
    <source>
        <dbReference type="EMBL" id="NYJ77977.1"/>
    </source>
</evidence>
<dbReference type="EMBL" id="JACCFY010000001">
    <property type="protein sequence ID" value="NYJ77977.1"/>
    <property type="molecule type" value="Genomic_DNA"/>
</dbReference>
<evidence type="ECO:0000256" key="6">
    <source>
        <dbReference type="ARBA" id="ARBA00023136"/>
    </source>
</evidence>
<feature type="transmembrane region" description="Helical" evidence="8">
    <location>
        <begin position="115"/>
        <end position="137"/>
    </location>
</feature>
<keyword evidence="6 8" id="KW-0472">Membrane</keyword>
<dbReference type="Pfam" id="PF00474">
    <property type="entry name" value="SSF"/>
    <property type="match status" value="1"/>
</dbReference>
<feature type="transmembrane region" description="Helical" evidence="8">
    <location>
        <begin position="6"/>
        <end position="24"/>
    </location>
</feature>
<feature type="transmembrane region" description="Helical" evidence="8">
    <location>
        <begin position="435"/>
        <end position="453"/>
    </location>
</feature>
<feature type="transmembrane region" description="Helical" evidence="8">
    <location>
        <begin position="45"/>
        <end position="68"/>
    </location>
</feature>
<evidence type="ECO:0000256" key="7">
    <source>
        <dbReference type="RuleBase" id="RU362091"/>
    </source>
</evidence>
<dbReference type="GO" id="GO:0022857">
    <property type="term" value="F:transmembrane transporter activity"/>
    <property type="evidence" value="ECO:0007669"/>
    <property type="project" value="InterPro"/>
</dbReference>
<organism evidence="9 10">
    <name type="scientific">Nesterenkonia xinjiangensis</name>
    <dbReference type="NCBI Taxonomy" id="225327"/>
    <lineage>
        <taxon>Bacteria</taxon>
        <taxon>Bacillati</taxon>
        <taxon>Actinomycetota</taxon>
        <taxon>Actinomycetes</taxon>
        <taxon>Micrococcales</taxon>
        <taxon>Micrococcaceae</taxon>
        <taxon>Nesterenkonia</taxon>
    </lineage>
</organism>
<evidence type="ECO:0000256" key="4">
    <source>
        <dbReference type="ARBA" id="ARBA00022692"/>
    </source>
</evidence>
<comment type="similarity">
    <text evidence="2 7">Belongs to the sodium:solute symporter (SSF) (TC 2.A.21) family.</text>
</comment>
<feature type="transmembrane region" description="Helical" evidence="8">
    <location>
        <begin position="261"/>
        <end position="286"/>
    </location>
</feature>
<reference evidence="9 10" key="1">
    <citation type="submission" date="2020-07" db="EMBL/GenBank/DDBJ databases">
        <title>Sequencing the genomes of 1000 actinobacteria strains.</title>
        <authorList>
            <person name="Klenk H.-P."/>
        </authorList>
    </citation>
    <scope>NUCLEOTIDE SEQUENCE [LARGE SCALE GENOMIC DNA]</scope>
    <source>
        <strain evidence="9 10">DSM 15475</strain>
    </source>
</reference>